<dbReference type="SUPFAM" id="SSF53474">
    <property type="entry name" value="alpha/beta-Hydrolases"/>
    <property type="match status" value="1"/>
</dbReference>
<sequence>MKYSEHFVLIRGLLRETRHWGGFTEYLQQQFPHANIIMLDIPGNGRLHDVTSPKTIAGMTEALREKVSNNQPLRLIALSMGGMIAIDWMMRYPDEVDAAVLINTSARPLSPFYHRLRWTIYPHVIKMIFRSSLQKESDILTLTSNRHSHNSQLLATWQQWQQENPVSTVSARNQFLAALKFSVTSKPKQPVLIVASRADRLVDYRCSLKLAQTWQTNYMEHDTAGHDLSLDEPEWLANIIKQWFNSDFLQLLEFK</sequence>
<dbReference type="InterPro" id="IPR050228">
    <property type="entry name" value="Carboxylesterase_BioH"/>
</dbReference>
<feature type="domain" description="AB hydrolase-1" evidence="1">
    <location>
        <begin position="6"/>
        <end position="233"/>
    </location>
</feature>
<dbReference type="AlphaFoldDB" id="A0A1H2Q126"/>
<evidence type="ECO:0000313" key="3">
    <source>
        <dbReference type="Proteomes" id="UP000183454"/>
    </source>
</evidence>
<dbReference type="PANTHER" id="PTHR43194:SF5">
    <property type="entry name" value="PIMELOYL-[ACYL-CARRIER PROTEIN] METHYL ESTER ESTERASE"/>
    <property type="match status" value="1"/>
</dbReference>
<dbReference type="PANTHER" id="PTHR43194">
    <property type="entry name" value="HYDROLASE ALPHA/BETA FOLD FAMILY"/>
    <property type="match status" value="1"/>
</dbReference>
<dbReference type="InterPro" id="IPR029058">
    <property type="entry name" value="AB_hydrolase_fold"/>
</dbReference>
<protein>
    <submittedName>
        <fullName evidence="2">Pimeloyl-ACP methyl ester carboxylesterase</fullName>
    </submittedName>
</protein>
<dbReference type="Proteomes" id="UP000183454">
    <property type="component" value="Unassembled WGS sequence"/>
</dbReference>
<reference evidence="2 3" key="1">
    <citation type="submission" date="2016-10" db="EMBL/GenBank/DDBJ databases">
        <authorList>
            <person name="de Groot N.N."/>
        </authorList>
    </citation>
    <scope>NUCLEOTIDE SEQUENCE [LARGE SCALE GENOMIC DNA]</scope>
    <source>
        <strain evidence="2 3">Nm110</strain>
    </source>
</reference>
<gene>
    <name evidence="2" type="ORF">SAMN05421882_1001178</name>
</gene>
<name>A0A1H2Q126_9PROT</name>
<dbReference type="Gene3D" id="3.40.50.1820">
    <property type="entry name" value="alpha/beta hydrolase"/>
    <property type="match status" value="1"/>
</dbReference>
<accession>A0A1H2Q126</accession>
<organism evidence="2 3">
    <name type="scientific">Nitrosomonas communis</name>
    <dbReference type="NCBI Taxonomy" id="44574"/>
    <lineage>
        <taxon>Bacteria</taxon>
        <taxon>Pseudomonadati</taxon>
        <taxon>Pseudomonadota</taxon>
        <taxon>Betaproteobacteria</taxon>
        <taxon>Nitrosomonadales</taxon>
        <taxon>Nitrosomonadaceae</taxon>
        <taxon>Nitrosomonas</taxon>
    </lineage>
</organism>
<proteinExistence type="predicted"/>
<evidence type="ECO:0000313" key="2">
    <source>
        <dbReference type="EMBL" id="SDW00811.1"/>
    </source>
</evidence>
<dbReference type="InterPro" id="IPR000073">
    <property type="entry name" value="AB_hydrolase_1"/>
</dbReference>
<evidence type="ECO:0000259" key="1">
    <source>
        <dbReference type="Pfam" id="PF00561"/>
    </source>
</evidence>
<dbReference type="RefSeq" id="WP_074664748.1">
    <property type="nucleotide sequence ID" value="NZ_FNNH01000001.1"/>
</dbReference>
<dbReference type="EMBL" id="FNNH01000001">
    <property type="protein sequence ID" value="SDW00811.1"/>
    <property type="molecule type" value="Genomic_DNA"/>
</dbReference>
<dbReference type="Pfam" id="PF00561">
    <property type="entry name" value="Abhydrolase_1"/>
    <property type="match status" value="1"/>
</dbReference>
<dbReference type="PRINTS" id="PR00111">
    <property type="entry name" value="ABHYDROLASE"/>
</dbReference>